<sequence>MKNSGEKLSHNNIKHDEDVLPTDGEKKNNANYQEEFLKQAKDQISAREKMQKKTDKFFGVGRWIYWLSEDRIEWSSEAYSIFDYPKDSTQKLEDYFFSRVKITESINHNIPSDLFTKATNHKEETYSFKAKGKGRKLISYSSENVFDDAGNIVAIEGMIKDLSDAMIGTIGLDNFFNLSQDLHCIAHVDGYFLKVSPAWIDLLGYTEEELLEKPFMELIHPDDIESTAGSIEELEEQGEVYKFVNRYITKTGEIVHLSWSSRTDPVSNLTFCNAKDITENKLVREQLLSKLNSKDLLLREIHHRVKNNLQIISSILSLQARINHEEVYLRRLYLDSQNRIQSMAAIHEMFYQSEELDKIDFIVYLRKLISDLTNSLFTETNNIDFSIDADSVFVNLDTAVPLGLLINEMVTNSVKHGQDADGNVNINVKVKKKEGNKVFLRIEDKGVNANPNILVEDSEDDIQSLGVLLINSLVDQLDGKIEQVESEVGAIFEITFENKLD</sequence>
<evidence type="ECO:0000256" key="6">
    <source>
        <dbReference type="ARBA" id="ARBA00022777"/>
    </source>
</evidence>
<evidence type="ECO:0000256" key="3">
    <source>
        <dbReference type="ARBA" id="ARBA00022553"/>
    </source>
</evidence>
<dbReference type="RefSeq" id="WP_116880403.1">
    <property type="nucleotide sequence ID" value="NZ_QURB01000003.1"/>
</dbReference>
<dbReference type="InterPro" id="IPR000014">
    <property type="entry name" value="PAS"/>
</dbReference>
<evidence type="ECO:0000256" key="8">
    <source>
        <dbReference type="SAM" id="MobiDB-lite"/>
    </source>
</evidence>
<organism evidence="10 11">
    <name type="scientific">Brumimicrobium aurantiacum</name>
    <dbReference type="NCBI Taxonomy" id="1737063"/>
    <lineage>
        <taxon>Bacteria</taxon>
        <taxon>Pseudomonadati</taxon>
        <taxon>Bacteroidota</taxon>
        <taxon>Flavobacteriia</taxon>
        <taxon>Flavobacteriales</taxon>
        <taxon>Crocinitomicaceae</taxon>
        <taxon>Brumimicrobium</taxon>
    </lineage>
</organism>
<evidence type="ECO:0000256" key="7">
    <source>
        <dbReference type="ARBA" id="ARBA00022840"/>
    </source>
</evidence>
<dbReference type="Gene3D" id="3.30.450.20">
    <property type="entry name" value="PAS domain"/>
    <property type="match status" value="1"/>
</dbReference>
<feature type="domain" description="PAS" evidence="9">
    <location>
        <begin position="189"/>
        <end position="238"/>
    </location>
</feature>
<dbReference type="CDD" id="cd00130">
    <property type="entry name" value="PAS"/>
    <property type="match status" value="1"/>
</dbReference>
<evidence type="ECO:0000313" key="10">
    <source>
        <dbReference type="EMBL" id="RFC54568.1"/>
    </source>
</evidence>
<dbReference type="EC" id="2.7.13.3" evidence="2"/>
<reference evidence="10 11" key="1">
    <citation type="submission" date="2018-08" db="EMBL/GenBank/DDBJ databases">
        <title>The draft genome squence of Brumimicrobium sp. N62.</title>
        <authorList>
            <person name="Du Z.-J."/>
            <person name="Luo H.-R."/>
        </authorList>
    </citation>
    <scope>NUCLEOTIDE SEQUENCE [LARGE SCALE GENOMIC DNA]</scope>
    <source>
        <strain evidence="10 11">N62</strain>
    </source>
</reference>
<dbReference type="EMBL" id="QURB01000003">
    <property type="protein sequence ID" value="RFC54568.1"/>
    <property type="molecule type" value="Genomic_DNA"/>
</dbReference>
<dbReference type="NCBIfam" id="TIGR00229">
    <property type="entry name" value="sensory_box"/>
    <property type="match status" value="1"/>
</dbReference>
<dbReference type="GO" id="GO:0004673">
    <property type="term" value="F:protein histidine kinase activity"/>
    <property type="evidence" value="ECO:0007669"/>
    <property type="project" value="UniProtKB-EC"/>
</dbReference>
<dbReference type="SUPFAM" id="SSF55785">
    <property type="entry name" value="PYP-like sensor domain (PAS domain)"/>
    <property type="match status" value="1"/>
</dbReference>
<protein>
    <recommendedName>
        <fullName evidence="2">histidine kinase</fullName>
        <ecNumber evidence="2">2.7.13.3</ecNumber>
    </recommendedName>
</protein>
<dbReference type="Gene3D" id="3.30.565.10">
    <property type="entry name" value="Histidine kinase-like ATPase, C-terminal domain"/>
    <property type="match status" value="1"/>
</dbReference>
<dbReference type="InterPro" id="IPR011495">
    <property type="entry name" value="Sig_transdc_His_kin_sub2_dim/P"/>
</dbReference>
<dbReference type="Proteomes" id="UP000257127">
    <property type="component" value="Unassembled WGS sequence"/>
</dbReference>
<dbReference type="Pfam" id="PF07568">
    <property type="entry name" value="HisKA_2"/>
    <property type="match status" value="1"/>
</dbReference>
<evidence type="ECO:0000256" key="2">
    <source>
        <dbReference type="ARBA" id="ARBA00012438"/>
    </source>
</evidence>
<keyword evidence="5" id="KW-0547">Nucleotide-binding</keyword>
<feature type="region of interest" description="Disordered" evidence="8">
    <location>
        <begin position="1"/>
        <end position="27"/>
    </location>
</feature>
<dbReference type="SMART" id="SM00091">
    <property type="entry name" value="PAS"/>
    <property type="match status" value="1"/>
</dbReference>
<dbReference type="GO" id="GO:0005524">
    <property type="term" value="F:ATP binding"/>
    <property type="evidence" value="ECO:0007669"/>
    <property type="project" value="UniProtKB-KW"/>
</dbReference>
<dbReference type="PANTHER" id="PTHR41523">
    <property type="entry name" value="TWO-COMPONENT SYSTEM SENSOR PROTEIN"/>
    <property type="match status" value="1"/>
</dbReference>
<dbReference type="OrthoDB" id="5522855at2"/>
<keyword evidence="3" id="KW-0597">Phosphoprotein</keyword>
<evidence type="ECO:0000313" key="11">
    <source>
        <dbReference type="Proteomes" id="UP000257127"/>
    </source>
</evidence>
<dbReference type="InterPro" id="IPR013655">
    <property type="entry name" value="PAS_fold_3"/>
</dbReference>
<dbReference type="Pfam" id="PF08447">
    <property type="entry name" value="PAS_3"/>
    <property type="match status" value="1"/>
</dbReference>
<dbReference type="InterPro" id="IPR036890">
    <property type="entry name" value="HATPase_C_sf"/>
</dbReference>
<dbReference type="AlphaFoldDB" id="A0A3E1EYE8"/>
<dbReference type="PROSITE" id="PS50112">
    <property type="entry name" value="PAS"/>
    <property type="match status" value="1"/>
</dbReference>
<dbReference type="InterPro" id="IPR035965">
    <property type="entry name" value="PAS-like_dom_sf"/>
</dbReference>
<keyword evidence="7" id="KW-0067">ATP-binding</keyword>
<comment type="catalytic activity">
    <reaction evidence="1">
        <text>ATP + protein L-histidine = ADP + protein N-phospho-L-histidine.</text>
        <dbReference type="EC" id="2.7.13.3"/>
    </reaction>
</comment>
<evidence type="ECO:0000256" key="1">
    <source>
        <dbReference type="ARBA" id="ARBA00000085"/>
    </source>
</evidence>
<keyword evidence="11" id="KW-1185">Reference proteome</keyword>
<proteinExistence type="predicted"/>
<evidence type="ECO:0000256" key="4">
    <source>
        <dbReference type="ARBA" id="ARBA00022679"/>
    </source>
</evidence>
<evidence type="ECO:0000256" key="5">
    <source>
        <dbReference type="ARBA" id="ARBA00022741"/>
    </source>
</evidence>
<dbReference type="InterPro" id="IPR003594">
    <property type="entry name" value="HATPase_dom"/>
</dbReference>
<name>A0A3E1EYE8_9FLAO</name>
<gene>
    <name evidence="10" type="ORF">DXU93_06150</name>
</gene>
<evidence type="ECO:0000259" key="9">
    <source>
        <dbReference type="PROSITE" id="PS50112"/>
    </source>
</evidence>
<dbReference type="Pfam" id="PF13581">
    <property type="entry name" value="HATPase_c_2"/>
    <property type="match status" value="1"/>
</dbReference>
<comment type="caution">
    <text evidence="10">The sequence shown here is derived from an EMBL/GenBank/DDBJ whole genome shotgun (WGS) entry which is preliminary data.</text>
</comment>
<keyword evidence="4" id="KW-0808">Transferase</keyword>
<keyword evidence="6" id="KW-0418">Kinase</keyword>
<dbReference type="SUPFAM" id="SSF55874">
    <property type="entry name" value="ATPase domain of HSP90 chaperone/DNA topoisomerase II/histidine kinase"/>
    <property type="match status" value="1"/>
</dbReference>
<dbReference type="PANTHER" id="PTHR41523:SF8">
    <property type="entry name" value="ETHYLENE RESPONSE SENSOR PROTEIN"/>
    <property type="match status" value="1"/>
</dbReference>
<accession>A0A3E1EYE8</accession>